<evidence type="ECO:0000256" key="5">
    <source>
        <dbReference type="ARBA" id="ARBA00023004"/>
    </source>
</evidence>
<reference evidence="8 9" key="1">
    <citation type="submission" date="2024-01" db="EMBL/GenBank/DDBJ databases">
        <title>The complete chloroplast genome sequence of Lithospermum erythrorhizon: insights into the phylogenetic relationship among Boraginaceae species and the maternal lineages of purple gromwells.</title>
        <authorList>
            <person name="Okada T."/>
            <person name="Watanabe K."/>
        </authorList>
    </citation>
    <scope>NUCLEOTIDE SEQUENCE [LARGE SCALE GENOMIC DNA]</scope>
</reference>
<comment type="caution">
    <text evidence="8">The sequence shown here is derived from an EMBL/GenBank/DDBJ whole genome shotgun (WGS) entry which is preliminary data.</text>
</comment>
<sequence length="360" mass="40889">MSIPDQEYNREDELKAFDDSKAGVKGLLDAGIKNVPKIFIRPPEELVEELNTIMSDLQVPVIDLGATETENQRKKIVDQLGQASEEWGFFQVVNHGIPVSVLDEMISSIRLFHEQDVEMKKELYSRDRLRKVRYESNLDLYRSTSANWRDTLNISMVISDIEAQELPQVCRDGVFEYINHVSKLGEHLFEFLSEALGLAPDYLGSRMECGRGRHIVCHYYPPCPEPELTIGSTKHTDPAFITILLQDHIGGLQVLHQNQWIDVQPIPAALIVNIGDFLQILSNDKFRSVKHRVIANDIGPRISAACFFMGGVVPPKIYGPIKELGYERNPSRYKDFVVTDYVAKFHSVPLELSGVHLFKL</sequence>
<accession>A0AAV3Q7H6</accession>
<dbReference type="SUPFAM" id="SSF51197">
    <property type="entry name" value="Clavaminate synthase-like"/>
    <property type="match status" value="1"/>
</dbReference>
<keyword evidence="5 6" id="KW-0408">Iron</keyword>
<evidence type="ECO:0000256" key="4">
    <source>
        <dbReference type="ARBA" id="ARBA00023002"/>
    </source>
</evidence>
<dbReference type="EMBL" id="BAABME010003469">
    <property type="protein sequence ID" value="GAA0158916.1"/>
    <property type="molecule type" value="Genomic_DNA"/>
</dbReference>
<dbReference type="GO" id="GO:0046872">
    <property type="term" value="F:metal ion binding"/>
    <property type="evidence" value="ECO:0007669"/>
    <property type="project" value="UniProtKB-KW"/>
</dbReference>
<evidence type="ECO:0000313" key="9">
    <source>
        <dbReference type="Proteomes" id="UP001454036"/>
    </source>
</evidence>
<dbReference type="Gene3D" id="2.60.120.330">
    <property type="entry name" value="B-lactam Antibiotic, Isopenicillin N Synthase, Chain"/>
    <property type="match status" value="1"/>
</dbReference>
<dbReference type="FunFam" id="2.60.120.330:FF:000005">
    <property type="entry name" value="1-aminocyclopropane-1-carboxylate oxidase homolog 1"/>
    <property type="match status" value="1"/>
</dbReference>
<keyword evidence="3" id="KW-0847">Vitamin C</keyword>
<evidence type="ECO:0000256" key="3">
    <source>
        <dbReference type="ARBA" id="ARBA00022896"/>
    </source>
</evidence>
<keyword evidence="4 6" id="KW-0560">Oxidoreductase</keyword>
<protein>
    <submittedName>
        <fullName evidence="8">Oxidoreductase</fullName>
    </submittedName>
</protein>
<dbReference type="PANTHER" id="PTHR10209:SF429">
    <property type="entry name" value="1-AMINOCYCLOPROPANE-1-CARBOXYLATE OXIDASE HOMOLOG 1-LIKE"/>
    <property type="match status" value="1"/>
</dbReference>
<keyword evidence="2 6" id="KW-0479">Metal-binding</keyword>
<name>A0AAV3Q7H6_LITER</name>
<evidence type="ECO:0000256" key="6">
    <source>
        <dbReference type="RuleBase" id="RU003682"/>
    </source>
</evidence>
<dbReference type="Proteomes" id="UP001454036">
    <property type="component" value="Unassembled WGS sequence"/>
</dbReference>
<proteinExistence type="inferred from homology"/>
<feature type="domain" description="Fe2OG dioxygenase" evidence="7">
    <location>
        <begin position="211"/>
        <end position="311"/>
    </location>
</feature>
<evidence type="ECO:0000256" key="1">
    <source>
        <dbReference type="ARBA" id="ARBA00008056"/>
    </source>
</evidence>
<dbReference type="InterPro" id="IPR044861">
    <property type="entry name" value="IPNS-like_FE2OG_OXY"/>
</dbReference>
<dbReference type="GO" id="GO:0016706">
    <property type="term" value="F:2-oxoglutarate-dependent dioxygenase activity"/>
    <property type="evidence" value="ECO:0007669"/>
    <property type="project" value="UniProtKB-ARBA"/>
</dbReference>
<dbReference type="Pfam" id="PF14226">
    <property type="entry name" value="DIOX_N"/>
    <property type="match status" value="1"/>
</dbReference>
<dbReference type="InterPro" id="IPR005123">
    <property type="entry name" value="Oxoglu/Fe-dep_dioxygenase_dom"/>
</dbReference>
<dbReference type="PROSITE" id="PS51471">
    <property type="entry name" value="FE2OG_OXY"/>
    <property type="match status" value="1"/>
</dbReference>
<dbReference type="AlphaFoldDB" id="A0AAV3Q7H6"/>
<evidence type="ECO:0000313" key="8">
    <source>
        <dbReference type="EMBL" id="GAA0158916.1"/>
    </source>
</evidence>
<comment type="similarity">
    <text evidence="1 6">Belongs to the iron/ascorbate-dependent oxidoreductase family.</text>
</comment>
<dbReference type="InterPro" id="IPR026992">
    <property type="entry name" value="DIOX_N"/>
</dbReference>
<dbReference type="Pfam" id="PF03171">
    <property type="entry name" value="2OG-FeII_Oxy"/>
    <property type="match status" value="1"/>
</dbReference>
<dbReference type="InterPro" id="IPR027443">
    <property type="entry name" value="IPNS-like_sf"/>
</dbReference>
<dbReference type="GO" id="GO:0031418">
    <property type="term" value="F:L-ascorbic acid binding"/>
    <property type="evidence" value="ECO:0007669"/>
    <property type="project" value="UniProtKB-KW"/>
</dbReference>
<gene>
    <name evidence="8" type="ORF">LIER_15823</name>
</gene>
<dbReference type="GO" id="GO:0002238">
    <property type="term" value="P:response to molecule of fungal origin"/>
    <property type="evidence" value="ECO:0007669"/>
    <property type="project" value="UniProtKB-ARBA"/>
</dbReference>
<organism evidence="8 9">
    <name type="scientific">Lithospermum erythrorhizon</name>
    <name type="common">Purple gromwell</name>
    <name type="synonym">Lithospermum officinale var. erythrorhizon</name>
    <dbReference type="NCBI Taxonomy" id="34254"/>
    <lineage>
        <taxon>Eukaryota</taxon>
        <taxon>Viridiplantae</taxon>
        <taxon>Streptophyta</taxon>
        <taxon>Embryophyta</taxon>
        <taxon>Tracheophyta</taxon>
        <taxon>Spermatophyta</taxon>
        <taxon>Magnoliopsida</taxon>
        <taxon>eudicotyledons</taxon>
        <taxon>Gunneridae</taxon>
        <taxon>Pentapetalae</taxon>
        <taxon>asterids</taxon>
        <taxon>lamiids</taxon>
        <taxon>Boraginales</taxon>
        <taxon>Boraginaceae</taxon>
        <taxon>Boraginoideae</taxon>
        <taxon>Lithospermeae</taxon>
        <taxon>Lithospermum</taxon>
    </lineage>
</organism>
<keyword evidence="9" id="KW-1185">Reference proteome</keyword>
<evidence type="ECO:0000256" key="2">
    <source>
        <dbReference type="ARBA" id="ARBA00022723"/>
    </source>
</evidence>
<evidence type="ECO:0000259" key="7">
    <source>
        <dbReference type="PROSITE" id="PS51471"/>
    </source>
</evidence>
<dbReference type="GO" id="GO:0009805">
    <property type="term" value="P:coumarin biosynthetic process"/>
    <property type="evidence" value="ECO:0007669"/>
    <property type="project" value="UniProtKB-ARBA"/>
</dbReference>
<dbReference type="PANTHER" id="PTHR10209">
    <property type="entry name" value="OXIDOREDUCTASE, 2OG-FE II OXYGENASE FAMILY PROTEIN"/>
    <property type="match status" value="1"/>
</dbReference>